<geneLocation type="mitochondrion" evidence="1"/>
<proteinExistence type="predicted"/>
<name>A0A117NIC8_PICGL</name>
<evidence type="ECO:0000313" key="1">
    <source>
        <dbReference type="EMBL" id="KUM49762.1"/>
    </source>
</evidence>
<protein>
    <submittedName>
        <fullName evidence="1">Uncharacterized protein</fullName>
    </submittedName>
</protein>
<dbReference type="EMBL" id="LKAM01000002">
    <property type="protein sequence ID" value="KUM49762.1"/>
    <property type="molecule type" value="Genomic_DNA"/>
</dbReference>
<dbReference type="AlphaFoldDB" id="A0A117NIC8"/>
<keyword evidence="1" id="KW-0496">Mitochondrion</keyword>
<organism evidence="1">
    <name type="scientific">Picea glauca</name>
    <name type="common">White spruce</name>
    <name type="synonym">Pinus glauca</name>
    <dbReference type="NCBI Taxonomy" id="3330"/>
    <lineage>
        <taxon>Eukaryota</taxon>
        <taxon>Viridiplantae</taxon>
        <taxon>Streptophyta</taxon>
        <taxon>Embryophyta</taxon>
        <taxon>Tracheophyta</taxon>
        <taxon>Spermatophyta</taxon>
        <taxon>Pinopsida</taxon>
        <taxon>Pinidae</taxon>
        <taxon>Conifers I</taxon>
        <taxon>Pinales</taxon>
        <taxon>Pinaceae</taxon>
        <taxon>Picea</taxon>
    </lineage>
</organism>
<reference evidence="1" key="1">
    <citation type="journal article" date="2015" name="Genome Biol. Evol.">
        <title>Organellar Genomes of White Spruce (Picea glauca): Assembly and Annotation.</title>
        <authorList>
            <person name="Jackman S.D."/>
            <person name="Warren R.L."/>
            <person name="Gibb E.A."/>
            <person name="Vandervalk B.P."/>
            <person name="Mohamadi H."/>
            <person name="Chu J."/>
            <person name="Raymond A."/>
            <person name="Pleasance S."/>
            <person name="Coope R."/>
            <person name="Wildung M.R."/>
            <person name="Ritland C.E."/>
            <person name="Bousquet J."/>
            <person name="Jones S.J."/>
            <person name="Bohlmann J."/>
            <person name="Birol I."/>
        </authorList>
    </citation>
    <scope>NUCLEOTIDE SEQUENCE [LARGE SCALE GENOMIC DNA]</scope>
    <source>
        <tissue evidence="1">Flushing bud</tissue>
    </source>
</reference>
<sequence length="64" mass="7170">MHQPAPLQSWLARRNLPLCLCPSARLCPSNNQPVRCCPYGLYACEWEIKVGTRRNLCSGGNDPN</sequence>
<accession>A0A117NIC8</accession>
<comment type="caution">
    <text evidence="1">The sequence shown here is derived from an EMBL/GenBank/DDBJ whole genome shotgun (WGS) entry which is preliminary data.</text>
</comment>
<gene>
    <name evidence="1" type="ORF">ABT39_MTgene2989</name>
</gene>